<dbReference type="Pfam" id="PF01882">
    <property type="entry name" value="DUF58"/>
    <property type="match status" value="1"/>
</dbReference>
<name>A0A7W3IXF5_9ACTN</name>
<organism evidence="2 3">
    <name type="scientific">Nocardioides ginsengisegetis</name>
    <dbReference type="NCBI Taxonomy" id="661491"/>
    <lineage>
        <taxon>Bacteria</taxon>
        <taxon>Bacillati</taxon>
        <taxon>Actinomycetota</taxon>
        <taxon>Actinomycetes</taxon>
        <taxon>Propionibacteriales</taxon>
        <taxon>Nocardioidaceae</taxon>
        <taxon>Nocardioides</taxon>
    </lineage>
</organism>
<evidence type="ECO:0000259" key="1">
    <source>
        <dbReference type="Pfam" id="PF01882"/>
    </source>
</evidence>
<dbReference type="PANTHER" id="PTHR33608">
    <property type="entry name" value="BLL2464 PROTEIN"/>
    <property type="match status" value="1"/>
</dbReference>
<dbReference type="EMBL" id="JACGXA010000001">
    <property type="protein sequence ID" value="MBA8802415.1"/>
    <property type="molecule type" value="Genomic_DNA"/>
</dbReference>
<sequence>MSAALSRALSLAGIGLASAVLFGEPALMVMTAPFLVFGALGLLGRPSVVPRFDSRLDHSVLHEGQGTRSRLTLEDATELESVTRVVAGVPYVAVRPASGMVARRVDPDERELAVLEVSPRRWGRRPLGNEHVMVTSAWAGFRLGPVEVVGGQLEVLPVRAPFDSRAEAPQPIGLVGAHRSRRLGDGSEFAAIRPFHAGDRLRRINWRVSLRTGDLHVVTARGEEDAGVLLLLDALADHGISRGVDGSASSLDVSVRAAAALAEHYVRTGDRVGLRVVGGTGASITAAAGRGHLRRIQSRLAQLYAAEPRVLSSERFQLGVAPGTVVIVLSPMLTDLMGTITGMLVRRGLPVLVIDTLPGELAPSVIEGTDPVIADLAWRMRLLEREEVLARLSSMGCPVVPWSGPGTLDDVMRRLARRSQLPQVRAR</sequence>
<reference evidence="2 3" key="1">
    <citation type="submission" date="2020-07" db="EMBL/GenBank/DDBJ databases">
        <title>Sequencing the genomes of 1000 actinobacteria strains.</title>
        <authorList>
            <person name="Klenk H.-P."/>
        </authorList>
    </citation>
    <scope>NUCLEOTIDE SEQUENCE [LARGE SCALE GENOMIC DNA]</scope>
    <source>
        <strain evidence="2 3">DSM 21349</strain>
    </source>
</reference>
<feature type="domain" description="DUF58" evidence="1">
    <location>
        <begin position="192"/>
        <end position="309"/>
    </location>
</feature>
<dbReference type="PANTHER" id="PTHR33608:SF14">
    <property type="entry name" value="POSSIBLE CONSERVED SECRETED PROTEIN"/>
    <property type="match status" value="1"/>
</dbReference>
<accession>A0A7W3IXF5</accession>
<dbReference type="InterPro" id="IPR002881">
    <property type="entry name" value="DUF58"/>
</dbReference>
<dbReference type="Proteomes" id="UP000580910">
    <property type="component" value="Unassembled WGS sequence"/>
</dbReference>
<protein>
    <submittedName>
        <fullName evidence="2">Uncharacterized protein (DUF58 family)</fullName>
    </submittedName>
</protein>
<keyword evidence="3" id="KW-1185">Reference proteome</keyword>
<dbReference type="AlphaFoldDB" id="A0A7W3IXF5"/>
<comment type="caution">
    <text evidence="2">The sequence shown here is derived from an EMBL/GenBank/DDBJ whole genome shotgun (WGS) entry which is preliminary data.</text>
</comment>
<evidence type="ECO:0000313" key="3">
    <source>
        <dbReference type="Proteomes" id="UP000580910"/>
    </source>
</evidence>
<proteinExistence type="predicted"/>
<dbReference type="RefSeq" id="WP_182536855.1">
    <property type="nucleotide sequence ID" value="NZ_JACGXA010000001.1"/>
</dbReference>
<gene>
    <name evidence="2" type="ORF">FB382_000706</name>
</gene>
<evidence type="ECO:0000313" key="2">
    <source>
        <dbReference type="EMBL" id="MBA8802415.1"/>
    </source>
</evidence>